<sequence length="336" mass="37263">MGIFGRWRRAGDDDPDQALNDSMARMFALHPHLRLATRARARLAPATRQARAYLRDMAAALPAPRGLAAGTWADDPYIHAFFATPHDVTLTVTRSPELRACFDAVPAARSVVAVMGLLMSERRTLGVALEGDVMRSDVPRTTVSFQDHRFRLCAPTLPELREEIEARLLDQLAMQALGHQAHDRHRGDRTGPETALLAGRLRMLKLAAVGAEGLLGEAAGPDETARRELEAEFAENERALAAAPLPGERLDWQLDMLVDVLSHADAYFHVTQRRLRLDAMNVVVQPTDRCAAAELELQYARVPGDPPFERLFALVQVQRADMLPSGYLLDRAEQFL</sequence>
<gene>
    <name evidence="1" type="ORF">LMG21510_00583</name>
</gene>
<evidence type="ECO:0000313" key="2">
    <source>
        <dbReference type="Proteomes" id="UP000721236"/>
    </source>
</evidence>
<dbReference type="Proteomes" id="UP000721236">
    <property type="component" value="Unassembled WGS sequence"/>
</dbReference>
<organism evidence="1 2">
    <name type="scientific">Cupriavidus respiraculi</name>
    <dbReference type="NCBI Taxonomy" id="195930"/>
    <lineage>
        <taxon>Bacteria</taxon>
        <taxon>Pseudomonadati</taxon>
        <taxon>Pseudomonadota</taxon>
        <taxon>Betaproteobacteria</taxon>
        <taxon>Burkholderiales</taxon>
        <taxon>Burkholderiaceae</taxon>
        <taxon>Cupriavidus</taxon>
    </lineage>
</organism>
<name>A0ABM8WHL2_9BURK</name>
<evidence type="ECO:0000313" key="1">
    <source>
        <dbReference type="EMBL" id="CAG9166891.1"/>
    </source>
</evidence>
<reference evidence="1 2" key="1">
    <citation type="submission" date="2021-08" db="EMBL/GenBank/DDBJ databases">
        <authorList>
            <person name="Peeters C."/>
        </authorList>
    </citation>
    <scope>NUCLEOTIDE SEQUENCE [LARGE SCALE GENOMIC DNA]</scope>
    <source>
        <strain evidence="1 2">LMG 21510</strain>
    </source>
</reference>
<comment type="caution">
    <text evidence="1">The sequence shown here is derived from an EMBL/GenBank/DDBJ whole genome shotgun (WGS) entry which is preliminary data.</text>
</comment>
<dbReference type="EMBL" id="CAJZAH010000001">
    <property type="protein sequence ID" value="CAG9166891.1"/>
    <property type="molecule type" value="Genomic_DNA"/>
</dbReference>
<keyword evidence="2" id="KW-1185">Reference proteome</keyword>
<protein>
    <submittedName>
        <fullName evidence="1">Uncharacterized protein</fullName>
    </submittedName>
</protein>
<proteinExistence type="predicted"/>
<accession>A0ABM8WHL2</accession>
<dbReference type="RefSeq" id="WP_224039517.1">
    <property type="nucleotide sequence ID" value="NZ_CAJZAH010000001.1"/>
</dbReference>